<reference evidence="1 3" key="2">
    <citation type="journal article" date="2013" name="Nature">
        <title>Insights into bilaterian evolution from three spiralian genomes.</title>
        <authorList>
            <person name="Simakov O."/>
            <person name="Marletaz F."/>
            <person name="Cho S.J."/>
            <person name="Edsinger-Gonzales E."/>
            <person name="Havlak P."/>
            <person name="Hellsten U."/>
            <person name="Kuo D.H."/>
            <person name="Larsson T."/>
            <person name="Lv J."/>
            <person name="Arendt D."/>
            <person name="Savage R."/>
            <person name="Osoegawa K."/>
            <person name="de Jong P."/>
            <person name="Grimwood J."/>
            <person name="Chapman J.A."/>
            <person name="Shapiro H."/>
            <person name="Aerts A."/>
            <person name="Otillar R.P."/>
            <person name="Terry A.Y."/>
            <person name="Boore J.L."/>
            <person name="Grigoriev I.V."/>
            <person name="Lindberg D.R."/>
            <person name="Seaver E.C."/>
            <person name="Weisblat D.A."/>
            <person name="Putnam N.H."/>
            <person name="Rokhsar D.S."/>
        </authorList>
    </citation>
    <scope>NUCLEOTIDE SEQUENCE</scope>
    <source>
        <strain evidence="1 3">I ESC-2004</strain>
    </source>
</reference>
<reference evidence="2" key="3">
    <citation type="submission" date="2015-06" db="UniProtKB">
        <authorList>
            <consortium name="EnsemblMetazoa"/>
        </authorList>
    </citation>
    <scope>IDENTIFICATION</scope>
</reference>
<organism evidence="1">
    <name type="scientific">Capitella teleta</name>
    <name type="common">Polychaete worm</name>
    <dbReference type="NCBI Taxonomy" id="283909"/>
    <lineage>
        <taxon>Eukaryota</taxon>
        <taxon>Metazoa</taxon>
        <taxon>Spiralia</taxon>
        <taxon>Lophotrochozoa</taxon>
        <taxon>Annelida</taxon>
        <taxon>Polychaeta</taxon>
        <taxon>Sedentaria</taxon>
        <taxon>Scolecida</taxon>
        <taxon>Capitellidae</taxon>
        <taxon>Capitella</taxon>
    </lineage>
</organism>
<reference evidence="3" key="1">
    <citation type="submission" date="2012-12" db="EMBL/GenBank/DDBJ databases">
        <authorList>
            <person name="Hellsten U."/>
            <person name="Grimwood J."/>
            <person name="Chapman J.A."/>
            <person name="Shapiro H."/>
            <person name="Aerts A."/>
            <person name="Otillar R.P."/>
            <person name="Terry A.Y."/>
            <person name="Boore J.L."/>
            <person name="Simakov O."/>
            <person name="Marletaz F."/>
            <person name="Cho S.-J."/>
            <person name="Edsinger-Gonzales E."/>
            <person name="Havlak P."/>
            <person name="Kuo D.-H."/>
            <person name="Larsson T."/>
            <person name="Lv J."/>
            <person name="Arendt D."/>
            <person name="Savage R."/>
            <person name="Osoegawa K."/>
            <person name="de Jong P."/>
            <person name="Lindberg D.R."/>
            <person name="Seaver E.C."/>
            <person name="Weisblat D.A."/>
            <person name="Putnam N.H."/>
            <person name="Grigoriev I.V."/>
            <person name="Rokhsar D.S."/>
        </authorList>
    </citation>
    <scope>NUCLEOTIDE SEQUENCE</scope>
    <source>
        <strain evidence="3">I ESC-2004</strain>
    </source>
</reference>
<dbReference type="OrthoDB" id="6150563at2759"/>
<dbReference type="GO" id="GO:0003676">
    <property type="term" value="F:nucleic acid binding"/>
    <property type="evidence" value="ECO:0007669"/>
    <property type="project" value="InterPro"/>
</dbReference>
<gene>
    <name evidence="1" type="ORF">CAPTEDRAFT_68550</name>
</gene>
<dbReference type="Proteomes" id="UP000014760">
    <property type="component" value="Unassembled WGS sequence"/>
</dbReference>
<dbReference type="EnsemblMetazoa" id="CapteT68550">
    <property type="protein sequence ID" value="CapteP68550"/>
    <property type="gene ID" value="CapteG68550"/>
</dbReference>
<dbReference type="Gene3D" id="3.30.420.10">
    <property type="entry name" value="Ribonuclease H-like superfamily/Ribonuclease H"/>
    <property type="match status" value="1"/>
</dbReference>
<evidence type="ECO:0000313" key="1">
    <source>
        <dbReference type="EMBL" id="ELU12002.1"/>
    </source>
</evidence>
<dbReference type="InterPro" id="IPR036397">
    <property type="entry name" value="RNaseH_sf"/>
</dbReference>
<accession>R7V0G3</accession>
<protein>
    <recommendedName>
        <fullName evidence="4">Tc1-like transposase DDE domain-containing protein</fullName>
    </recommendedName>
</protein>
<dbReference type="EMBL" id="KB296249">
    <property type="protein sequence ID" value="ELU12002.1"/>
    <property type="molecule type" value="Genomic_DNA"/>
</dbReference>
<feature type="non-terminal residue" evidence="1">
    <location>
        <position position="1"/>
    </location>
</feature>
<dbReference type="OMA" id="GIKRLPW"/>
<keyword evidence="3" id="KW-1185">Reference proteome</keyword>
<name>R7V0G3_CAPTE</name>
<evidence type="ECO:0000313" key="2">
    <source>
        <dbReference type="EnsemblMetazoa" id="CapteP68550"/>
    </source>
</evidence>
<evidence type="ECO:0000313" key="3">
    <source>
        <dbReference type="Proteomes" id="UP000014760"/>
    </source>
</evidence>
<evidence type="ECO:0008006" key="4">
    <source>
        <dbReference type="Google" id="ProtNLM"/>
    </source>
</evidence>
<sequence length="60" mass="7309">SPDLNPIEHLWDVLWRRTMIRRPTTREALIRILPQEWLAIPQETTRSLIRRMCGRKQVLF</sequence>
<proteinExistence type="predicted"/>
<feature type="non-terminal residue" evidence="1">
    <location>
        <position position="60"/>
    </location>
</feature>
<dbReference type="EMBL" id="AMQN01019789">
    <property type="status" value="NOT_ANNOTATED_CDS"/>
    <property type="molecule type" value="Genomic_DNA"/>
</dbReference>
<dbReference type="AlphaFoldDB" id="R7V0G3"/>
<dbReference type="HOGENOM" id="CLU_033666_12_6_1"/>